<feature type="binding site" evidence="5">
    <location>
        <position position="122"/>
    </location>
    <ligand>
        <name>substrate</name>
    </ligand>
</feature>
<dbReference type="STRING" id="439228.SAMN06295920_110181"/>
<evidence type="ECO:0000256" key="1">
    <source>
        <dbReference type="ARBA" id="ARBA00001968"/>
    </source>
</evidence>
<gene>
    <name evidence="6" type="ORF">SAMN06295920_110181</name>
</gene>
<dbReference type="Proteomes" id="UP000189818">
    <property type="component" value="Unassembled WGS sequence"/>
</dbReference>
<dbReference type="PANTHER" id="PTHR33254:SF4">
    <property type="entry name" value="4-HYDROXY-4-METHYL-2-OXOGLUTARATE ALDOLASE 3-RELATED"/>
    <property type="match status" value="1"/>
</dbReference>
<dbReference type="CDD" id="cd16841">
    <property type="entry name" value="RraA_family"/>
    <property type="match status" value="1"/>
</dbReference>
<name>A0A1T5FSS5_9SPHN</name>
<evidence type="ECO:0000256" key="4">
    <source>
        <dbReference type="ARBA" id="ARBA00030169"/>
    </source>
</evidence>
<dbReference type="SUPFAM" id="SSF89562">
    <property type="entry name" value="RraA-like"/>
    <property type="match status" value="1"/>
</dbReference>
<comment type="cofactor">
    <cofactor evidence="5">
        <name>Mg(2+)</name>
        <dbReference type="ChEBI" id="CHEBI:18420"/>
    </cofactor>
</comment>
<reference evidence="7" key="1">
    <citation type="submission" date="2017-02" db="EMBL/GenBank/DDBJ databases">
        <authorList>
            <person name="Varghese N."/>
            <person name="Submissions S."/>
        </authorList>
    </citation>
    <scope>NUCLEOTIDE SEQUENCE [LARGE SCALE GENOMIC DNA]</scope>
    <source>
        <strain evidence="7">UM2</strain>
    </source>
</reference>
<dbReference type="PANTHER" id="PTHR33254">
    <property type="entry name" value="4-HYDROXY-4-METHYL-2-OXOGLUTARATE ALDOLASE 3-RELATED"/>
    <property type="match status" value="1"/>
</dbReference>
<accession>A0A1T5FSS5</accession>
<dbReference type="Pfam" id="PF03737">
    <property type="entry name" value="RraA-like"/>
    <property type="match status" value="1"/>
</dbReference>
<dbReference type="InterPro" id="IPR036704">
    <property type="entry name" value="RraA/RraA-like_sf"/>
</dbReference>
<sequence length="224" mass="23645">MVEPTEPPAEMSSISPFASDLLERAQRLGAATLHEAAGRIGALPSAIKPVDPRMRLAGPAFTVVVPAFDNLWIHRAIYQARPGDILIVGTSDGIEAGYWGDVMNAAAEQRGLGGLVIDGGVRDTAGLAEARFPVFSNGVCIRGTIKGFDVPARLQQPVAIGNVVINPGDLIVGDRDGVVVLPAARAAEAIAAGQRREEDEMVKIARIRAGERTLDLYGFGEDAR</sequence>
<dbReference type="RefSeq" id="WP_235862743.1">
    <property type="nucleotide sequence ID" value="NZ_FUYM01000010.1"/>
</dbReference>
<dbReference type="EMBL" id="FUYM01000010">
    <property type="protein sequence ID" value="SKB99144.1"/>
    <property type="molecule type" value="Genomic_DNA"/>
</dbReference>
<dbReference type="Gene3D" id="3.50.30.40">
    <property type="entry name" value="Ribonuclease E inhibitor RraA/RraA-like"/>
    <property type="match status" value="1"/>
</dbReference>
<protein>
    <recommendedName>
        <fullName evidence="2">Putative 4-hydroxy-4-methyl-2-oxoglutarate aldolase</fullName>
    </recommendedName>
    <alternativeName>
        <fullName evidence="3">Regulator of ribonuclease activity homolog</fullName>
    </alternativeName>
    <alternativeName>
        <fullName evidence="4">RraA-like protein</fullName>
    </alternativeName>
</protein>
<evidence type="ECO:0000313" key="6">
    <source>
        <dbReference type="EMBL" id="SKB99144.1"/>
    </source>
</evidence>
<keyword evidence="5" id="KW-0460">Magnesium</keyword>
<keyword evidence="5" id="KW-0479">Metal-binding</keyword>
<evidence type="ECO:0000256" key="3">
    <source>
        <dbReference type="ARBA" id="ARBA00029596"/>
    </source>
</evidence>
<dbReference type="NCBIfam" id="NF006731">
    <property type="entry name" value="PRK09262.1"/>
    <property type="match status" value="1"/>
</dbReference>
<feature type="binding site" evidence="5">
    <location>
        <begin position="100"/>
        <end position="103"/>
    </location>
    <ligand>
        <name>substrate</name>
    </ligand>
</feature>
<organism evidence="6 7">
    <name type="scientific">Rhizorhabdus histidinilytica</name>
    <dbReference type="NCBI Taxonomy" id="439228"/>
    <lineage>
        <taxon>Bacteria</taxon>
        <taxon>Pseudomonadati</taxon>
        <taxon>Pseudomonadota</taxon>
        <taxon>Alphaproteobacteria</taxon>
        <taxon>Sphingomonadales</taxon>
        <taxon>Sphingomonadaceae</taxon>
        <taxon>Rhizorhabdus</taxon>
    </lineage>
</organism>
<evidence type="ECO:0000313" key="7">
    <source>
        <dbReference type="Proteomes" id="UP000189818"/>
    </source>
</evidence>
<dbReference type="GO" id="GO:0046872">
    <property type="term" value="F:metal ion binding"/>
    <property type="evidence" value="ECO:0007669"/>
    <property type="project" value="UniProtKB-KW"/>
</dbReference>
<dbReference type="AlphaFoldDB" id="A0A1T5FSS5"/>
<keyword evidence="7" id="KW-1185">Reference proteome</keyword>
<dbReference type="InterPro" id="IPR005493">
    <property type="entry name" value="RraA/RraA-like"/>
</dbReference>
<feature type="binding site" evidence="5">
    <location>
        <position position="123"/>
    </location>
    <ligand>
        <name>substrate</name>
    </ligand>
</feature>
<evidence type="ECO:0000256" key="5">
    <source>
        <dbReference type="PIRSR" id="PIRSR605493-1"/>
    </source>
</evidence>
<proteinExistence type="predicted"/>
<evidence type="ECO:0000256" key="2">
    <source>
        <dbReference type="ARBA" id="ARBA00016549"/>
    </source>
</evidence>
<comment type="cofactor">
    <cofactor evidence="1">
        <name>a divalent metal cation</name>
        <dbReference type="ChEBI" id="CHEBI:60240"/>
    </cofactor>
</comment>